<name>A0A1U7HIS9_9CYAN</name>
<protein>
    <submittedName>
        <fullName evidence="14">Peptidase M48</fullName>
    </submittedName>
</protein>
<accession>A0A1U7HIS9</accession>
<dbReference type="GO" id="GO:0005886">
    <property type="term" value="C:plasma membrane"/>
    <property type="evidence" value="ECO:0007669"/>
    <property type="project" value="UniProtKB-SubCell"/>
</dbReference>
<keyword evidence="7" id="KW-0378">Hydrolase</keyword>
<dbReference type="Proteomes" id="UP000186868">
    <property type="component" value="Unassembled WGS sequence"/>
</dbReference>
<evidence type="ECO:0000256" key="7">
    <source>
        <dbReference type="ARBA" id="ARBA00022801"/>
    </source>
</evidence>
<dbReference type="STRING" id="1921803.NIES593_09710"/>
<dbReference type="EMBL" id="MRCB01000009">
    <property type="protein sequence ID" value="OKH23496.1"/>
    <property type="molecule type" value="Genomic_DNA"/>
</dbReference>
<dbReference type="InterPro" id="IPR050083">
    <property type="entry name" value="HtpX_protease"/>
</dbReference>
<dbReference type="SUPFAM" id="SSF48452">
    <property type="entry name" value="TPR-like"/>
    <property type="match status" value="1"/>
</dbReference>
<evidence type="ECO:0000259" key="13">
    <source>
        <dbReference type="Pfam" id="PF01435"/>
    </source>
</evidence>
<dbReference type="GO" id="GO:0006508">
    <property type="term" value="P:proteolysis"/>
    <property type="evidence" value="ECO:0007669"/>
    <property type="project" value="UniProtKB-KW"/>
</dbReference>
<proteinExistence type="predicted"/>
<evidence type="ECO:0000256" key="6">
    <source>
        <dbReference type="ARBA" id="ARBA00022723"/>
    </source>
</evidence>
<dbReference type="GO" id="GO:0046872">
    <property type="term" value="F:metal ion binding"/>
    <property type="evidence" value="ECO:0007669"/>
    <property type="project" value="UniProtKB-KW"/>
</dbReference>
<sequence>MSLKDGLKALQQHRYSEAIELLEAYCQTVSNPHSQEYAQVQMALARAYHGNGEKDKAIALCQELERHLDSQISNWAKGFLSTLNKAEAPKPLQKAGRAAQTGVRLVMKGFADNLALVSIATICLLFGMVLVLCLVILFILNSNDPLGGLAVAIIITLIFNAAAFFISPWIMDLTQQWFYQTHWVPLAEIERRSPEAAEIIKRVCREKNISLPRLGIIDDQNPTAFTYGSFPDSARLVVSQGLFTYLDDDEVATVYAHELGHIVHWDFAIMTVASTLVQISYLIYTFARNFSRGSNDNKIKNAIQVAAITAYIFYLVGTYLILYLSRTREYYADHFAAETTGNPNGLSRALVKIAYGILEQGQHTQEPSKLIEGTRAIGIYDSKAAIATGTAYRIASDSQQIGRVFLWDMFNPWGWWMEMNSTHPLTGKRIRALTTYAEQMGLETEFDMAAVVREGKKLNKNKLYGNLVLDILLFNAQWVSAIAGFIVGLLVALISNNASVLPSFSFFGFGIGTLINAFAMYPDFGRVSQTDIFTLMCDPYASPLRGRPVQLQGKLIGRADAGYQFGSDLRLQDKMGTIYTRYASRFGSLGNFLFGVTQVQKLIGSEVQAVGWFRREIIPRIDLVQLKTNRTTVRSYPRFWLLVMGIGAILFGFIVPMLLQADLF</sequence>
<dbReference type="InterPro" id="IPR001915">
    <property type="entry name" value="Peptidase_M48"/>
</dbReference>
<dbReference type="PANTHER" id="PTHR43221:SF1">
    <property type="entry name" value="PROTEASE HTPX"/>
    <property type="match status" value="1"/>
</dbReference>
<feature type="transmembrane region" description="Helical" evidence="12">
    <location>
        <begin position="302"/>
        <end position="324"/>
    </location>
</feature>
<evidence type="ECO:0000256" key="10">
    <source>
        <dbReference type="ARBA" id="ARBA00023049"/>
    </source>
</evidence>
<feature type="transmembrane region" description="Helical" evidence="12">
    <location>
        <begin position="114"/>
        <end position="140"/>
    </location>
</feature>
<evidence type="ECO:0000256" key="8">
    <source>
        <dbReference type="ARBA" id="ARBA00022833"/>
    </source>
</evidence>
<feature type="transmembrane region" description="Helical" evidence="12">
    <location>
        <begin position="146"/>
        <end position="166"/>
    </location>
</feature>
<keyword evidence="4" id="KW-0645">Protease</keyword>
<feature type="transmembrane region" description="Helical" evidence="12">
    <location>
        <begin position="467"/>
        <end position="494"/>
    </location>
</feature>
<organism evidence="14 15">
    <name type="scientific">Hydrococcus rivularis NIES-593</name>
    <dbReference type="NCBI Taxonomy" id="1921803"/>
    <lineage>
        <taxon>Bacteria</taxon>
        <taxon>Bacillati</taxon>
        <taxon>Cyanobacteriota</taxon>
        <taxon>Cyanophyceae</taxon>
        <taxon>Pleurocapsales</taxon>
        <taxon>Hydrococcaceae</taxon>
        <taxon>Hydrococcus</taxon>
    </lineage>
</organism>
<evidence type="ECO:0000256" key="3">
    <source>
        <dbReference type="ARBA" id="ARBA00022475"/>
    </source>
</evidence>
<evidence type="ECO:0000256" key="12">
    <source>
        <dbReference type="SAM" id="Phobius"/>
    </source>
</evidence>
<dbReference type="GO" id="GO:0004222">
    <property type="term" value="F:metalloendopeptidase activity"/>
    <property type="evidence" value="ECO:0007669"/>
    <property type="project" value="InterPro"/>
</dbReference>
<keyword evidence="8" id="KW-0862">Zinc</keyword>
<evidence type="ECO:0000256" key="1">
    <source>
        <dbReference type="ARBA" id="ARBA00001947"/>
    </source>
</evidence>
<keyword evidence="15" id="KW-1185">Reference proteome</keyword>
<evidence type="ECO:0000313" key="14">
    <source>
        <dbReference type="EMBL" id="OKH23496.1"/>
    </source>
</evidence>
<dbReference type="RefSeq" id="WP_073599395.1">
    <property type="nucleotide sequence ID" value="NZ_MRCB01000009.1"/>
</dbReference>
<dbReference type="CDD" id="cd07338">
    <property type="entry name" value="M48B_HtpX_like"/>
    <property type="match status" value="1"/>
</dbReference>
<comment type="caution">
    <text evidence="14">The sequence shown here is derived from an EMBL/GenBank/DDBJ whole genome shotgun (WGS) entry which is preliminary data.</text>
</comment>
<feature type="transmembrane region" description="Helical" evidence="12">
    <location>
        <begin position="500"/>
        <end position="519"/>
    </location>
</feature>
<dbReference type="Pfam" id="PF01435">
    <property type="entry name" value="Peptidase_M48"/>
    <property type="match status" value="1"/>
</dbReference>
<dbReference type="Gene3D" id="1.25.40.10">
    <property type="entry name" value="Tetratricopeptide repeat domain"/>
    <property type="match status" value="1"/>
</dbReference>
<keyword evidence="10" id="KW-0482">Metalloprotease</keyword>
<feature type="domain" description="Peptidase M48" evidence="13">
    <location>
        <begin position="192"/>
        <end position="435"/>
    </location>
</feature>
<evidence type="ECO:0000256" key="9">
    <source>
        <dbReference type="ARBA" id="ARBA00022989"/>
    </source>
</evidence>
<evidence type="ECO:0000313" key="15">
    <source>
        <dbReference type="Proteomes" id="UP000186868"/>
    </source>
</evidence>
<feature type="transmembrane region" description="Helical" evidence="12">
    <location>
        <begin position="267"/>
        <end position="287"/>
    </location>
</feature>
<gene>
    <name evidence="14" type="ORF">NIES593_09710</name>
</gene>
<evidence type="ECO:0000256" key="2">
    <source>
        <dbReference type="ARBA" id="ARBA00004651"/>
    </source>
</evidence>
<evidence type="ECO:0000256" key="4">
    <source>
        <dbReference type="ARBA" id="ARBA00022670"/>
    </source>
</evidence>
<evidence type="ECO:0000256" key="5">
    <source>
        <dbReference type="ARBA" id="ARBA00022692"/>
    </source>
</evidence>
<dbReference type="Gene3D" id="3.30.2010.10">
    <property type="entry name" value="Metalloproteases ('zincins'), catalytic domain"/>
    <property type="match status" value="1"/>
</dbReference>
<feature type="transmembrane region" description="Helical" evidence="12">
    <location>
        <begin position="639"/>
        <end position="659"/>
    </location>
</feature>
<dbReference type="OrthoDB" id="15218at2"/>
<evidence type="ECO:0000256" key="11">
    <source>
        <dbReference type="ARBA" id="ARBA00023136"/>
    </source>
</evidence>
<keyword evidence="5 12" id="KW-0812">Transmembrane</keyword>
<dbReference type="PANTHER" id="PTHR43221">
    <property type="entry name" value="PROTEASE HTPX"/>
    <property type="match status" value="1"/>
</dbReference>
<keyword evidence="3" id="KW-1003">Cell membrane</keyword>
<keyword evidence="6" id="KW-0479">Metal-binding</keyword>
<dbReference type="AlphaFoldDB" id="A0A1U7HIS9"/>
<dbReference type="Pfam" id="PF14559">
    <property type="entry name" value="TPR_19"/>
    <property type="match status" value="1"/>
</dbReference>
<keyword evidence="11 12" id="KW-0472">Membrane</keyword>
<comment type="subcellular location">
    <subcellularLocation>
        <location evidence="2">Cell membrane</location>
        <topology evidence="2">Multi-pass membrane protein</topology>
    </subcellularLocation>
</comment>
<comment type="cofactor">
    <cofactor evidence="1">
        <name>Zn(2+)</name>
        <dbReference type="ChEBI" id="CHEBI:29105"/>
    </cofactor>
</comment>
<dbReference type="InterPro" id="IPR011990">
    <property type="entry name" value="TPR-like_helical_dom_sf"/>
</dbReference>
<reference evidence="14 15" key="1">
    <citation type="submission" date="2016-11" db="EMBL/GenBank/DDBJ databases">
        <title>Draft Genome Sequences of Nine Cyanobacterial Strains from Diverse Habitats.</title>
        <authorList>
            <person name="Zhu T."/>
            <person name="Hou S."/>
            <person name="Lu X."/>
            <person name="Hess W.R."/>
        </authorList>
    </citation>
    <scope>NUCLEOTIDE SEQUENCE [LARGE SCALE GENOMIC DNA]</scope>
    <source>
        <strain evidence="14 15">NIES-593</strain>
    </source>
</reference>
<keyword evidence="9 12" id="KW-1133">Transmembrane helix</keyword>